<evidence type="ECO:0000313" key="4">
    <source>
        <dbReference type="EMBL" id="ONH71213.1"/>
    </source>
</evidence>
<dbReference type="OrthoDB" id="275457at2759"/>
<evidence type="ECO:0000313" key="6">
    <source>
        <dbReference type="Proteomes" id="UP000029867"/>
    </source>
</evidence>
<evidence type="ECO:0000313" key="8">
    <source>
        <dbReference type="Proteomes" id="UP000195871"/>
    </source>
</evidence>
<dbReference type="CDD" id="cd05271">
    <property type="entry name" value="NDUFA9_like_SDR_a"/>
    <property type="match status" value="1"/>
</dbReference>
<dbReference type="Proteomes" id="UP000029867">
    <property type="component" value="Unassembled WGS sequence"/>
</dbReference>
<reference evidence="6" key="1">
    <citation type="journal article" date="2014" name="Microb. Cell Fact.">
        <title>Exploiting Issatchenkia orientalis SD108 for succinic acid production.</title>
        <authorList>
            <person name="Xiao H."/>
            <person name="Shao Z."/>
            <person name="Jiang Y."/>
            <person name="Dole S."/>
            <person name="Zhao H."/>
        </authorList>
    </citation>
    <scope>NUCLEOTIDE SEQUENCE [LARGE SCALE GENOMIC DNA]</scope>
    <source>
        <strain evidence="6">SD108</strain>
    </source>
</reference>
<dbReference type="Proteomes" id="UP000195871">
    <property type="component" value="Unassembled WGS sequence"/>
</dbReference>
<accession>A0A099P2I1</accession>
<dbReference type="PANTHER" id="PTHR12126">
    <property type="entry name" value="NADH-UBIQUINONE OXIDOREDUCTASE 39 KDA SUBUNIT-RELATED"/>
    <property type="match status" value="1"/>
</dbReference>
<dbReference type="InterPro" id="IPR051207">
    <property type="entry name" value="ComplexI_NDUFA9_subunit"/>
</dbReference>
<evidence type="ECO:0000259" key="1">
    <source>
        <dbReference type="Pfam" id="PF01370"/>
    </source>
</evidence>
<dbReference type="Pfam" id="PF01370">
    <property type="entry name" value="Epimerase"/>
    <property type="match status" value="1"/>
</dbReference>
<dbReference type="Proteomes" id="UP000189274">
    <property type="component" value="Unassembled WGS sequence"/>
</dbReference>
<dbReference type="GO" id="GO:0044877">
    <property type="term" value="F:protein-containing complex binding"/>
    <property type="evidence" value="ECO:0007669"/>
    <property type="project" value="TreeGrafter"/>
</dbReference>
<evidence type="ECO:0000313" key="3">
    <source>
        <dbReference type="EMBL" id="KGK38276.1"/>
    </source>
</evidence>
<dbReference type="EMBL" id="CP028776">
    <property type="protein sequence ID" value="AWU77439.1"/>
    <property type="molecule type" value="Genomic_DNA"/>
</dbReference>
<evidence type="ECO:0000313" key="2">
    <source>
        <dbReference type="EMBL" id="AWU77439.1"/>
    </source>
</evidence>
<reference evidence="3" key="2">
    <citation type="submission" date="2014-08" db="EMBL/GenBank/DDBJ databases">
        <title>Exploiting Issatchenkia orientalis SD108 for Succinic Acid Production.</title>
        <authorList>
            <person name="Xiao H."/>
            <person name="Shao Z."/>
            <person name="Jiang Y."/>
            <person name="Dole S."/>
            <person name="Zhao H."/>
        </authorList>
    </citation>
    <scope>NUCLEOTIDE SEQUENCE [LARGE SCALE GENOMIC DNA]</scope>
    <source>
        <strain evidence="3">SD108</strain>
    </source>
</reference>
<dbReference type="Gene3D" id="3.40.50.720">
    <property type="entry name" value="NAD(P)-binding Rossmann-like Domain"/>
    <property type="match status" value="1"/>
</dbReference>
<gene>
    <name evidence="4" type="ORF">BOH78_4679</name>
    <name evidence="2" type="ORF">C5L36_0D01770</name>
    <name evidence="5" type="ORF">CAS74_002141</name>
    <name evidence="3" type="ORF">JL09_g2627</name>
</gene>
<name>A0A099P2I1_PICKU</name>
<dbReference type="PANTHER" id="PTHR12126:SF11">
    <property type="entry name" value="NADH DEHYDROGENASE [UBIQUINONE] 1 ALPHA SUBCOMPLEX SUBUNIT 9, MITOCHONDRIAL"/>
    <property type="match status" value="1"/>
</dbReference>
<protein>
    <submittedName>
        <fullName evidence="4">NADH-ubiquinone oxidoreductase 40 kDa subunit, mitochondrial</fullName>
    </submittedName>
</protein>
<dbReference type="VEuPathDB" id="FungiDB:C5L36_0D01770"/>
<feature type="domain" description="NAD-dependent epimerase/dehydratase" evidence="1">
    <location>
        <begin position="61"/>
        <end position="216"/>
    </location>
</feature>
<evidence type="ECO:0000313" key="9">
    <source>
        <dbReference type="Proteomes" id="UP000249293"/>
    </source>
</evidence>
<reference evidence="2 9" key="6">
    <citation type="submission" date="2018-06" db="EMBL/GenBank/DDBJ databases">
        <title>Population genomics shows no distinction between pathogenic Candida krusei and environmental Pichia kudriavzevii: One species, four names.</title>
        <authorList>
            <person name="Douglass A.P."/>
            <person name="Offei B."/>
            <person name="Braun-Galleani S."/>
            <person name="Coughlan A.Y."/>
            <person name="Martos A."/>
            <person name="Ortiz-Merino R.A."/>
            <person name="Byrne K.P."/>
            <person name="Wolfe K.H."/>
        </authorList>
    </citation>
    <scope>NUCLEOTIDE SEQUENCE [LARGE SCALE GENOMIC DNA]</scope>
    <source>
        <strain evidence="2 9">CBS573</strain>
    </source>
</reference>
<dbReference type="GO" id="GO:0005739">
    <property type="term" value="C:mitochondrion"/>
    <property type="evidence" value="ECO:0007669"/>
    <property type="project" value="TreeGrafter"/>
</dbReference>
<dbReference type="InterPro" id="IPR036291">
    <property type="entry name" value="NAD(P)-bd_dom_sf"/>
</dbReference>
<organism evidence="3 6">
    <name type="scientific">Pichia kudriavzevii</name>
    <name type="common">Yeast</name>
    <name type="synonym">Issatchenkia orientalis</name>
    <dbReference type="NCBI Taxonomy" id="4909"/>
    <lineage>
        <taxon>Eukaryota</taxon>
        <taxon>Fungi</taxon>
        <taxon>Dikarya</taxon>
        <taxon>Ascomycota</taxon>
        <taxon>Saccharomycotina</taxon>
        <taxon>Pichiomycetes</taxon>
        <taxon>Pichiales</taxon>
        <taxon>Pichiaceae</taxon>
        <taxon>Pichia</taxon>
    </lineage>
</organism>
<reference evidence="5 8" key="5">
    <citation type="submission" date="2017-05" db="EMBL/GenBank/DDBJ databases">
        <title>The Genome Sequence of Candida krusei Ckrusei653.</title>
        <authorList>
            <person name="Cuomo C."/>
            <person name="Forche A."/>
            <person name="Young S."/>
            <person name="Abouelleil A."/>
            <person name="Cao P."/>
            <person name="Chapman S."/>
            <person name="Cusick C."/>
            <person name="Shea T."/>
            <person name="Nusbaum C."/>
            <person name="Birren B."/>
        </authorList>
    </citation>
    <scope>NUCLEOTIDE SEQUENCE [LARGE SCALE GENOMIC DNA]</scope>
    <source>
        <strain evidence="5 8">Ckrusei653</strain>
    </source>
</reference>
<keyword evidence="4" id="KW-0830">Ubiquinone</keyword>
<proteinExistence type="predicted"/>
<reference evidence="7" key="3">
    <citation type="journal article" date="2017" name="Genome Announc.">
        <title>Genome sequences of Cyberlindnera fabianii 65, Pichia kudriavzevii 129, and Saccharomyces cerevisiae 131 isolated from fermented masau fruits in Zimbabwe.</title>
        <authorList>
            <person name="van Rijswijck I.M.H."/>
            <person name="Derks M.F.L."/>
            <person name="Abee T."/>
            <person name="de Ridder D."/>
            <person name="Smid E.J."/>
        </authorList>
    </citation>
    <scope>NUCLEOTIDE SEQUENCE [LARGE SCALE GENOMIC DNA]</scope>
    <source>
        <strain evidence="7">129</strain>
    </source>
</reference>
<dbReference type="STRING" id="4909.A0A099P2I1"/>
<dbReference type="SUPFAM" id="SSF51735">
    <property type="entry name" value="NAD(P)-binding Rossmann-fold domains"/>
    <property type="match status" value="1"/>
</dbReference>
<dbReference type="EMBL" id="JQFK01000022">
    <property type="protein sequence ID" value="KGK38276.1"/>
    <property type="molecule type" value="Genomic_DNA"/>
</dbReference>
<dbReference type="eggNOG" id="KOG2865">
    <property type="taxonomic scope" value="Eukaryota"/>
</dbReference>
<dbReference type="EMBL" id="NHMM01000003">
    <property type="protein sequence ID" value="OUT22414.1"/>
    <property type="molecule type" value="Genomic_DNA"/>
</dbReference>
<dbReference type="AlphaFoldDB" id="A0A099P2I1"/>
<sequence>MLSVNKSKLALNASRAVQQVQQSRNVYRFPLESDINITKSGKVKIAQGLGGRHSRTGYQVSVFGGSGFLGKILVSKLAKHGTLTIAPFRNGRSKRHLKVNGDLGVVNFHEFDIRNLKSIEESVAHSDVVVNLLGSHLNTKNFSMADANIEGSNRIAKIAKDYGVDRFVQVSSYNADPNSPSEFFATKGIAEQVVREHYPDATIVRPAPMYGRNSRFLNEMLSLKVFGGNILYRQEVYPTHVEQVAQALEKIVYDDSTSGKTYELYGNERYSKAELREMIKYMIHLNQYGFFPAASGYNMPAPEIVVQGWCLLNEYLNPSLEAWNYDNYRRSTLHQVHDPSALTYKDLGIVPDELADWLYKYVKPHILASSQAKNRTVYGKEEVLKLRDYVNSPKNRLDLFGYGSKN</sequence>
<dbReference type="HOGENOM" id="CLU_007383_6_4_1"/>
<evidence type="ECO:0000313" key="5">
    <source>
        <dbReference type="EMBL" id="OUT22414.1"/>
    </source>
</evidence>
<dbReference type="Proteomes" id="UP000249293">
    <property type="component" value="Chromosome 4"/>
</dbReference>
<evidence type="ECO:0000313" key="7">
    <source>
        <dbReference type="Proteomes" id="UP000189274"/>
    </source>
</evidence>
<dbReference type="InterPro" id="IPR001509">
    <property type="entry name" value="Epimerase_deHydtase"/>
</dbReference>
<dbReference type="EMBL" id="MQVM01000039">
    <property type="protein sequence ID" value="ONH71213.1"/>
    <property type="molecule type" value="Genomic_DNA"/>
</dbReference>
<reference evidence="4" key="4">
    <citation type="submission" date="2017-01" db="EMBL/GenBank/DDBJ databases">
        <authorList>
            <person name="Mah S.A."/>
            <person name="Swanson W.J."/>
            <person name="Moy G.W."/>
            <person name="Vacquier V.D."/>
        </authorList>
    </citation>
    <scope>NUCLEOTIDE SEQUENCE [LARGE SCALE GENOMIC DNA]</scope>
    <source>
        <strain evidence="4">129</strain>
    </source>
</reference>
<keyword evidence="9" id="KW-1185">Reference proteome</keyword>